<comment type="cofactor">
    <cofactor evidence="1">
        <name>pyridoxal 5'-phosphate</name>
        <dbReference type="ChEBI" id="CHEBI:597326"/>
    </cofactor>
</comment>
<dbReference type="PANTHER" id="PTHR43094:SF1">
    <property type="entry name" value="AMINOTRANSFERASE CLASS-III"/>
    <property type="match status" value="1"/>
</dbReference>
<organism evidence="5 6">
    <name type="scientific">Pseudomonas benzenivorans</name>
    <dbReference type="NCBI Taxonomy" id="556533"/>
    <lineage>
        <taxon>Bacteria</taxon>
        <taxon>Pseudomonadati</taxon>
        <taxon>Pseudomonadota</taxon>
        <taxon>Gammaproteobacteria</taxon>
        <taxon>Pseudomonadales</taxon>
        <taxon>Pseudomonadaceae</taxon>
        <taxon>Pseudomonas</taxon>
    </lineage>
</organism>
<keyword evidence="5" id="KW-0032">Aminotransferase</keyword>
<dbReference type="Gene3D" id="3.40.640.10">
    <property type="entry name" value="Type I PLP-dependent aspartate aminotransferase-like (Major domain)"/>
    <property type="match status" value="1"/>
</dbReference>
<name>A0ABY5H0W2_9PSED</name>
<dbReference type="PIRSF" id="PIRSF000521">
    <property type="entry name" value="Transaminase_4ab_Lys_Orn"/>
    <property type="match status" value="1"/>
</dbReference>
<dbReference type="NCBIfam" id="NF005683">
    <property type="entry name" value="PRK07481.1"/>
    <property type="match status" value="1"/>
</dbReference>
<evidence type="ECO:0000256" key="1">
    <source>
        <dbReference type="ARBA" id="ARBA00001933"/>
    </source>
</evidence>
<sequence>MKALNKAFIRDNNTKYQWHSHTQPGRDKDWRPIVIARGDGCHVEDIDGNRYVDGLAGLWCVNVGHNRQEIKQAIADQLDQIEYYASFLGTTTPPSIELSKKLIEMTAQEGMDKVIFSSGGSDAVENALKIARQYWRVQGKGERTKFLSLKQGYHGIHIGGASVNGNTFFRSNYEPLLPGCYHVATPWLYHNPWTQDPEELAAICADLLEREIVFQGPETIAAFIAEPVQGAGGIIIPPASYWPRVRAICDKYGILLIADEVVTGFGRAGEMFGVRAWGVKPDIMTLAKGISSGYIPLGATVLSEKVTSAWENSTSDAGILTLGYTYGGHPVACAAALACLDITEKEDLPGNAKRQGERMLSAVKHFGTTYKSVGDVRGMGLMVCLELVSDKKTKEPVDEGFVQQLASKVMEAGVIIRPAGGKLIASPPLVINDAECDKIVEALTYAFDALDRH</sequence>
<comment type="similarity">
    <text evidence="2 4">Belongs to the class-III pyridoxal-phosphate-dependent aminotransferase family.</text>
</comment>
<evidence type="ECO:0000256" key="2">
    <source>
        <dbReference type="ARBA" id="ARBA00008954"/>
    </source>
</evidence>
<dbReference type="Gene3D" id="3.90.1150.10">
    <property type="entry name" value="Aspartate Aminotransferase, domain 1"/>
    <property type="match status" value="1"/>
</dbReference>
<accession>A0ABY5H0W2</accession>
<keyword evidence="6" id="KW-1185">Reference proteome</keyword>
<dbReference type="PANTHER" id="PTHR43094">
    <property type="entry name" value="AMINOTRANSFERASE"/>
    <property type="match status" value="1"/>
</dbReference>
<evidence type="ECO:0000256" key="4">
    <source>
        <dbReference type="RuleBase" id="RU003560"/>
    </source>
</evidence>
<evidence type="ECO:0000313" key="5">
    <source>
        <dbReference type="EMBL" id="UTW05892.1"/>
    </source>
</evidence>
<dbReference type="EMBL" id="CP073346">
    <property type="protein sequence ID" value="UTW05892.1"/>
    <property type="molecule type" value="Genomic_DNA"/>
</dbReference>
<dbReference type="GO" id="GO:0008483">
    <property type="term" value="F:transaminase activity"/>
    <property type="evidence" value="ECO:0007669"/>
    <property type="project" value="UniProtKB-KW"/>
</dbReference>
<reference evidence="5" key="1">
    <citation type="submission" date="2021-04" db="EMBL/GenBank/DDBJ databases">
        <title>Oceanospirillales bacteria with DddD are important DMSP degraders in coastal seawater.</title>
        <authorList>
            <person name="Liu J."/>
        </authorList>
    </citation>
    <scope>NUCLEOTIDE SEQUENCE</scope>
    <source>
        <strain evidence="5">D13-4</strain>
    </source>
</reference>
<proteinExistence type="inferred from homology"/>
<dbReference type="InterPro" id="IPR015424">
    <property type="entry name" value="PyrdxlP-dep_Trfase"/>
</dbReference>
<dbReference type="RefSeq" id="WP_255836473.1">
    <property type="nucleotide sequence ID" value="NZ_CP073346.1"/>
</dbReference>
<dbReference type="PROSITE" id="PS00600">
    <property type="entry name" value="AA_TRANSFER_CLASS_3"/>
    <property type="match status" value="1"/>
</dbReference>
<evidence type="ECO:0000256" key="3">
    <source>
        <dbReference type="ARBA" id="ARBA00022898"/>
    </source>
</evidence>
<dbReference type="InterPro" id="IPR015421">
    <property type="entry name" value="PyrdxlP-dep_Trfase_major"/>
</dbReference>
<dbReference type="CDD" id="cd00610">
    <property type="entry name" value="OAT_like"/>
    <property type="match status" value="1"/>
</dbReference>
<keyword evidence="5" id="KW-0808">Transferase</keyword>
<protein>
    <submittedName>
        <fullName evidence="5">Aminotransferase class III-fold pyridoxal phosphate-dependent enzyme</fullName>
    </submittedName>
</protein>
<dbReference type="InterPro" id="IPR049704">
    <property type="entry name" value="Aminotrans_3_PPA_site"/>
</dbReference>
<dbReference type="SUPFAM" id="SSF53383">
    <property type="entry name" value="PLP-dependent transferases"/>
    <property type="match status" value="1"/>
</dbReference>
<evidence type="ECO:0000313" key="6">
    <source>
        <dbReference type="Proteomes" id="UP001059672"/>
    </source>
</evidence>
<dbReference type="InterPro" id="IPR015422">
    <property type="entry name" value="PyrdxlP-dep_Trfase_small"/>
</dbReference>
<dbReference type="Proteomes" id="UP001059672">
    <property type="component" value="Chromosome"/>
</dbReference>
<dbReference type="InterPro" id="IPR005814">
    <property type="entry name" value="Aminotrans_3"/>
</dbReference>
<dbReference type="Pfam" id="PF00202">
    <property type="entry name" value="Aminotran_3"/>
    <property type="match status" value="1"/>
</dbReference>
<keyword evidence="3 4" id="KW-0663">Pyridoxal phosphate</keyword>
<gene>
    <name evidence="5" type="ORF">KDW96_11880</name>
</gene>